<evidence type="ECO:0000256" key="3">
    <source>
        <dbReference type="ARBA" id="ARBA00023004"/>
    </source>
</evidence>
<keyword evidence="4" id="KW-0411">Iron-sulfur</keyword>
<dbReference type="Pfam" id="PF12838">
    <property type="entry name" value="Fer4_7"/>
    <property type="match status" value="1"/>
</dbReference>
<sequence length="142" mass="14833">MPYQITENCVGCTLCAKNCPVGAITGTVKQVHTIDPVRCTQCGVCGRVCPRGAIEGPLPGLYSHKVPKEKWPRPVIDTKLCTACSMCVLACGFSCLSISLPRQKGDLEVFAQLSAPDKCVGCGLCARACGIGAITMKEGVGA</sequence>
<evidence type="ECO:0000256" key="1">
    <source>
        <dbReference type="ARBA" id="ARBA00022485"/>
    </source>
</evidence>
<evidence type="ECO:0000256" key="4">
    <source>
        <dbReference type="ARBA" id="ARBA00023014"/>
    </source>
</evidence>
<name>A0A9D0YUB1_9FIRM</name>
<dbReference type="SUPFAM" id="SSF54862">
    <property type="entry name" value="4Fe-4S ferredoxins"/>
    <property type="match status" value="1"/>
</dbReference>
<feature type="domain" description="4Fe-4S ferredoxin-type" evidence="5">
    <location>
        <begin position="30"/>
        <end position="59"/>
    </location>
</feature>
<evidence type="ECO:0000256" key="2">
    <source>
        <dbReference type="ARBA" id="ARBA00022723"/>
    </source>
</evidence>
<dbReference type="PROSITE" id="PS00198">
    <property type="entry name" value="4FE4S_FER_1"/>
    <property type="match status" value="2"/>
</dbReference>
<dbReference type="PROSITE" id="PS51379">
    <property type="entry name" value="4FE4S_FER_2"/>
    <property type="match status" value="4"/>
</dbReference>
<dbReference type="InterPro" id="IPR017896">
    <property type="entry name" value="4Fe4S_Fe-S-bd"/>
</dbReference>
<dbReference type="PANTHER" id="PTHR43687:SF1">
    <property type="entry name" value="FERREDOXIN III"/>
    <property type="match status" value="1"/>
</dbReference>
<dbReference type="Pfam" id="PF12800">
    <property type="entry name" value="Fer4_4"/>
    <property type="match status" value="1"/>
</dbReference>
<dbReference type="InterPro" id="IPR050572">
    <property type="entry name" value="Fe-S_Ferredoxin"/>
</dbReference>
<reference evidence="6" key="1">
    <citation type="submission" date="2020-10" db="EMBL/GenBank/DDBJ databases">
        <authorList>
            <person name="Gilroy R."/>
        </authorList>
    </citation>
    <scope>NUCLEOTIDE SEQUENCE</scope>
    <source>
        <strain evidence="6">ChiGjej2B2-12916</strain>
    </source>
</reference>
<organism evidence="6 7">
    <name type="scientific">Candidatus Enterenecus faecium</name>
    <dbReference type="NCBI Taxonomy" id="2840780"/>
    <lineage>
        <taxon>Bacteria</taxon>
        <taxon>Bacillati</taxon>
        <taxon>Bacillota</taxon>
        <taxon>Clostridia</taxon>
        <taxon>Eubacteriales</taxon>
        <taxon>Candidatus Enterenecus</taxon>
    </lineage>
</organism>
<feature type="domain" description="4Fe-4S ferredoxin-type" evidence="5">
    <location>
        <begin position="109"/>
        <end position="139"/>
    </location>
</feature>
<keyword evidence="1" id="KW-0004">4Fe-4S</keyword>
<protein>
    <submittedName>
        <fullName evidence="6">4Fe-4S binding protein</fullName>
    </submittedName>
</protein>
<keyword evidence="3" id="KW-0408">Iron</keyword>
<keyword evidence="2" id="KW-0479">Metal-binding</keyword>
<evidence type="ECO:0000313" key="6">
    <source>
        <dbReference type="EMBL" id="HIQ61839.1"/>
    </source>
</evidence>
<dbReference type="GO" id="GO:0046872">
    <property type="term" value="F:metal ion binding"/>
    <property type="evidence" value="ECO:0007669"/>
    <property type="project" value="UniProtKB-KW"/>
</dbReference>
<dbReference type="Gene3D" id="3.30.70.20">
    <property type="match status" value="2"/>
</dbReference>
<comment type="caution">
    <text evidence="6">The sequence shown here is derived from an EMBL/GenBank/DDBJ whole genome shotgun (WGS) entry which is preliminary data.</text>
</comment>
<dbReference type="Pfam" id="PF00037">
    <property type="entry name" value="Fer4"/>
    <property type="match status" value="1"/>
</dbReference>
<dbReference type="Proteomes" id="UP000886879">
    <property type="component" value="Unassembled WGS sequence"/>
</dbReference>
<evidence type="ECO:0000259" key="5">
    <source>
        <dbReference type="PROSITE" id="PS51379"/>
    </source>
</evidence>
<dbReference type="EMBL" id="DVFO01000105">
    <property type="protein sequence ID" value="HIQ61839.1"/>
    <property type="molecule type" value="Genomic_DNA"/>
</dbReference>
<accession>A0A9D0YUB1</accession>
<proteinExistence type="predicted"/>
<dbReference type="GO" id="GO:0051539">
    <property type="term" value="F:4 iron, 4 sulfur cluster binding"/>
    <property type="evidence" value="ECO:0007669"/>
    <property type="project" value="UniProtKB-KW"/>
</dbReference>
<dbReference type="AlphaFoldDB" id="A0A9D0YUB1"/>
<dbReference type="InterPro" id="IPR017900">
    <property type="entry name" value="4Fe4S_Fe_S_CS"/>
</dbReference>
<gene>
    <name evidence="6" type="ORF">IAD31_09650</name>
</gene>
<feature type="domain" description="4Fe-4S ferredoxin-type" evidence="5">
    <location>
        <begin position="72"/>
        <end position="101"/>
    </location>
</feature>
<feature type="domain" description="4Fe-4S ferredoxin-type" evidence="5">
    <location>
        <begin position="1"/>
        <end position="29"/>
    </location>
</feature>
<dbReference type="PANTHER" id="PTHR43687">
    <property type="entry name" value="ADENYLYLSULFATE REDUCTASE, BETA SUBUNIT"/>
    <property type="match status" value="1"/>
</dbReference>
<reference evidence="6" key="2">
    <citation type="journal article" date="2021" name="PeerJ">
        <title>Extensive microbial diversity within the chicken gut microbiome revealed by metagenomics and culture.</title>
        <authorList>
            <person name="Gilroy R."/>
            <person name="Ravi A."/>
            <person name="Getino M."/>
            <person name="Pursley I."/>
            <person name="Horton D.L."/>
            <person name="Alikhan N.F."/>
            <person name="Baker D."/>
            <person name="Gharbi K."/>
            <person name="Hall N."/>
            <person name="Watson M."/>
            <person name="Adriaenssens E.M."/>
            <person name="Foster-Nyarko E."/>
            <person name="Jarju S."/>
            <person name="Secka A."/>
            <person name="Antonio M."/>
            <person name="Oren A."/>
            <person name="Chaudhuri R.R."/>
            <person name="La Ragione R."/>
            <person name="Hildebrand F."/>
            <person name="Pallen M.J."/>
        </authorList>
    </citation>
    <scope>NUCLEOTIDE SEQUENCE</scope>
    <source>
        <strain evidence="6">ChiGjej2B2-12916</strain>
    </source>
</reference>
<evidence type="ECO:0000313" key="7">
    <source>
        <dbReference type="Proteomes" id="UP000886879"/>
    </source>
</evidence>